<dbReference type="AlphaFoldDB" id="A0A915KLP9"/>
<keyword evidence="1" id="KW-1185">Reference proteome</keyword>
<sequence>MFDITAGQFTNGAEIGADKFAETRRIVVADSFSKNIKNACFSPKMQKFWRTYVLLFFNVGWFTGRGHGGLRGANNGKIGDDLFRIFCLAGSGFAGDQNRLIFAI</sequence>
<accession>A0A915KLP9</accession>
<name>A0A915KLP9_ROMCU</name>
<reference evidence="2" key="1">
    <citation type="submission" date="2022-11" db="UniProtKB">
        <authorList>
            <consortium name="WormBaseParasite"/>
        </authorList>
    </citation>
    <scope>IDENTIFICATION</scope>
</reference>
<dbReference type="WBParaSite" id="nRc.2.0.1.t39767-RA">
    <property type="protein sequence ID" value="nRc.2.0.1.t39767-RA"/>
    <property type="gene ID" value="nRc.2.0.1.g39767"/>
</dbReference>
<proteinExistence type="predicted"/>
<protein>
    <submittedName>
        <fullName evidence="2">Uncharacterized protein</fullName>
    </submittedName>
</protein>
<evidence type="ECO:0000313" key="1">
    <source>
        <dbReference type="Proteomes" id="UP000887565"/>
    </source>
</evidence>
<organism evidence="1 2">
    <name type="scientific">Romanomermis culicivorax</name>
    <name type="common">Nematode worm</name>
    <dbReference type="NCBI Taxonomy" id="13658"/>
    <lineage>
        <taxon>Eukaryota</taxon>
        <taxon>Metazoa</taxon>
        <taxon>Ecdysozoa</taxon>
        <taxon>Nematoda</taxon>
        <taxon>Enoplea</taxon>
        <taxon>Dorylaimia</taxon>
        <taxon>Mermithida</taxon>
        <taxon>Mermithoidea</taxon>
        <taxon>Mermithidae</taxon>
        <taxon>Romanomermis</taxon>
    </lineage>
</organism>
<evidence type="ECO:0000313" key="2">
    <source>
        <dbReference type="WBParaSite" id="nRc.2.0.1.t39767-RA"/>
    </source>
</evidence>
<dbReference type="Proteomes" id="UP000887565">
    <property type="component" value="Unplaced"/>
</dbReference>